<sequence>MVNVSIIVPVYNTEKYLQRCLDSLVNQTLEELEIILIDDGSIDTSNQIMREYEKEYPNRVKVYTKENGGQATARNMGVLKSSGKYIGFVDSDDYVDTSMFESMYQMAEEEKCDMVECHYHYLCEEGKAIKEYKARGNVRQFKNQKDMFINPQVSPWNKLYRREVLMHSGVDFPDGYIYEDTAFYIKTIPFIKKEKYIDEQFVYYYLRGNSTMNVNKSRRVGDIIPVMENILDFYINNQLYDVYQEELEYFCVKTLLCSSLSRIGRIKDHSIAKELYDNTFSFINERFPNYKHNQYFSGKIGIYSRLVNRRNSKYIGKVLGFVLKG</sequence>
<dbReference type="KEGG" id="ahb:bsdtb5_03100"/>
<dbReference type="Proteomes" id="UP000595897">
    <property type="component" value="Chromosome"/>
</dbReference>
<proteinExistence type="predicted"/>
<feature type="domain" description="Glycosyltransferase 2-like" evidence="3">
    <location>
        <begin position="5"/>
        <end position="166"/>
    </location>
</feature>
<evidence type="ECO:0000313" key="4">
    <source>
        <dbReference type="EMBL" id="BCN29015.1"/>
    </source>
</evidence>
<evidence type="ECO:0000256" key="2">
    <source>
        <dbReference type="ARBA" id="ARBA00022679"/>
    </source>
</evidence>
<dbReference type="InterPro" id="IPR001173">
    <property type="entry name" value="Glyco_trans_2-like"/>
</dbReference>
<organism evidence="4 5">
    <name type="scientific">Anaeromicropila herbilytica</name>
    <dbReference type="NCBI Taxonomy" id="2785025"/>
    <lineage>
        <taxon>Bacteria</taxon>
        <taxon>Bacillati</taxon>
        <taxon>Bacillota</taxon>
        <taxon>Clostridia</taxon>
        <taxon>Lachnospirales</taxon>
        <taxon>Lachnospiraceae</taxon>
        <taxon>Anaeromicropila</taxon>
    </lineage>
</organism>
<evidence type="ECO:0000259" key="3">
    <source>
        <dbReference type="Pfam" id="PF00535"/>
    </source>
</evidence>
<dbReference type="Gene3D" id="3.90.550.10">
    <property type="entry name" value="Spore Coat Polysaccharide Biosynthesis Protein SpsA, Chain A"/>
    <property type="match status" value="1"/>
</dbReference>
<dbReference type="PANTHER" id="PTHR22916">
    <property type="entry name" value="GLYCOSYLTRANSFERASE"/>
    <property type="match status" value="1"/>
</dbReference>
<dbReference type="PANTHER" id="PTHR22916:SF51">
    <property type="entry name" value="GLYCOSYLTRANSFERASE EPSH-RELATED"/>
    <property type="match status" value="1"/>
</dbReference>
<keyword evidence="1" id="KW-0328">Glycosyltransferase</keyword>
<name>A0A7R7EHW5_9FIRM</name>
<dbReference type="RefSeq" id="WP_271714314.1">
    <property type="nucleotide sequence ID" value="NZ_AP024169.1"/>
</dbReference>
<reference evidence="4 5" key="1">
    <citation type="submission" date="2020-11" db="EMBL/GenBank/DDBJ databases">
        <title>Draft genome sequencing of a Lachnospiraceae strain isolated from anoxic soil subjected to BSD treatment.</title>
        <authorList>
            <person name="Uek A."/>
            <person name="Tonouchi A."/>
        </authorList>
    </citation>
    <scope>NUCLEOTIDE SEQUENCE [LARGE SCALE GENOMIC DNA]</scope>
    <source>
        <strain evidence="4 5">TB5</strain>
    </source>
</reference>
<dbReference type="EMBL" id="AP024169">
    <property type="protein sequence ID" value="BCN29015.1"/>
    <property type="molecule type" value="Genomic_DNA"/>
</dbReference>
<keyword evidence="2 4" id="KW-0808">Transferase</keyword>
<dbReference type="Pfam" id="PF00535">
    <property type="entry name" value="Glycos_transf_2"/>
    <property type="match status" value="1"/>
</dbReference>
<keyword evidence="5" id="KW-1185">Reference proteome</keyword>
<dbReference type="CDD" id="cd00761">
    <property type="entry name" value="Glyco_tranf_GTA_type"/>
    <property type="match status" value="1"/>
</dbReference>
<dbReference type="InterPro" id="IPR029044">
    <property type="entry name" value="Nucleotide-diphossugar_trans"/>
</dbReference>
<evidence type="ECO:0000313" key="5">
    <source>
        <dbReference type="Proteomes" id="UP000595897"/>
    </source>
</evidence>
<evidence type="ECO:0000256" key="1">
    <source>
        <dbReference type="ARBA" id="ARBA00022676"/>
    </source>
</evidence>
<dbReference type="AlphaFoldDB" id="A0A7R7EHW5"/>
<accession>A0A7R7EHW5</accession>
<dbReference type="SUPFAM" id="SSF53448">
    <property type="entry name" value="Nucleotide-diphospho-sugar transferases"/>
    <property type="match status" value="1"/>
</dbReference>
<dbReference type="GO" id="GO:0016757">
    <property type="term" value="F:glycosyltransferase activity"/>
    <property type="evidence" value="ECO:0007669"/>
    <property type="project" value="UniProtKB-KW"/>
</dbReference>
<protein>
    <submittedName>
        <fullName evidence="4">Glycosyl transferase</fullName>
    </submittedName>
</protein>
<gene>
    <name evidence="4" type="primary">rfaG</name>
    <name evidence="4" type="ORF">bsdtb5_03100</name>
</gene>